<sequence length="172" mass="18930">MIYFGRFKNMSREFLVLTPLKRGSPSPPTSLEKGLASDGRNKTEATVGLARTPEARGFLLPAPLRSLAPGDRPPQHEDTPVTLWGRETKILRRQPCERATLECVLRPRGDPPRAPRTAALKPLAHRDGREATVPLSHCVLSASVAQRVVTDPSSRRDPCILAFLQPFLCSSC</sequence>
<proteinExistence type="predicted"/>
<keyword evidence="3" id="KW-1185">Reference proteome</keyword>
<dbReference type="Proteomes" id="UP000593571">
    <property type="component" value="Unassembled WGS sequence"/>
</dbReference>
<dbReference type="EMBL" id="JACASE010000003">
    <property type="protein sequence ID" value="KAF6485217.1"/>
    <property type="molecule type" value="Genomic_DNA"/>
</dbReference>
<dbReference type="AlphaFoldDB" id="A0A7J8IKU6"/>
<evidence type="ECO:0000313" key="2">
    <source>
        <dbReference type="EMBL" id="KAF6485217.1"/>
    </source>
</evidence>
<accession>A0A7J8IKU6</accession>
<gene>
    <name evidence="2" type="ORF">HJG63_010476</name>
</gene>
<comment type="caution">
    <text evidence="2">The sequence shown here is derived from an EMBL/GenBank/DDBJ whole genome shotgun (WGS) entry which is preliminary data.</text>
</comment>
<evidence type="ECO:0000256" key="1">
    <source>
        <dbReference type="SAM" id="MobiDB-lite"/>
    </source>
</evidence>
<name>A0A7J8IKU6_ROUAE</name>
<feature type="region of interest" description="Disordered" evidence="1">
    <location>
        <begin position="21"/>
        <end position="42"/>
    </location>
</feature>
<organism evidence="2 3">
    <name type="scientific">Rousettus aegyptiacus</name>
    <name type="common">Egyptian fruit bat</name>
    <name type="synonym">Pteropus aegyptiacus</name>
    <dbReference type="NCBI Taxonomy" id="9407"/>
    <lineage>
        <taxon>Eukaryota</taxon>
        <taxon>Metazoa</taxon>
        <taxon>Chordata</taxon>
        <taxon>Craniata</taxon>
        <taxon>Vertebrata</taxon>
        <taxon>Euteleostomi</taxon>
        <taxon>Mammalia</taxon>
        <taxon>Eutheria</taxon>
        <taxon>Laurasiatheria</taxon>
        <taxon>Chiroptera</taxon>
        <taxon>Yinpterochiroptera</taxon>
        <taxon>Pteropodoidea</taxon>
        <taxon>Pteropodidae</taxon>
        <taxon>Rousettinae</taxon>
        <taxon>Rousettus</taxon>
    </lineage>
</organism>
<evidence type="ECO:0000313" key="3">
    <source>
        <dbReference type="Proteomes" id="UP000593571"/>
    </source>
</evidence>
<reference evidence="2 3" key="1">
    <citation type="journal article" date="2020" name="Nature">
        <title>Six reference-quality genomes reveal evolution of bat adaptations.</title>
        <authorList>
            <person name="Jebb D."/>
            <person name="Huang Z."/>
            <person name="Pippel M."/>
            <person name="Hughes G.M."/>
            <person name="Lavrichenko K."/>
            <person name="Devanna P."/>
            <person name="Winkler S."/>
            <person name="Jermiin L.S."/>
            <person name="Skirmuntt E.C."/>
            <person name="Katzourakis A."/>
            <person name="Burkitt-Gray L."/>
            <person name="Ray D.A."/>
            <person name="Sullivan K.A.M."/>
            <person name="Roscito J.G."/>
            <person name="Kirilenko B.M."/>
            <person name="Davalos L.M."/>
            <person name="Corthals A.P."/>
            <person name="Power M.L."/>
            <person name="Jones G."/>
            <person name="Ransome R.D."/>
            <person name="Dechmann D.K.N."/>
            <person name="Locatelli A.G."/>
            <person name="Puechmaille S.J."/>
            <person name="Fedrigo O."/>
            <person name="Jarvis E.D."/>
            <person name="Hiller M."/>
            <person name="Vernes S.C."/>
            <person name="Myers E.W."/>
            <person name="Teeling E.C."/>
        </authorList>
    </citation>
    <scope>NUCLEOTIDE SEQUENCE [LARGE SCALE GENOMIC DNA]</scope>
    <source>
        <strain evidence="2">MRouAeg1</strain>
        <tissue evidence="2">Muscle</tissue>
    </source>
</reference>
<protein>
    <submittedName>
        <fullName evidence="2">Uncharacterized protein</fullName>
    </submittedName>
</protein>